<sequence>MGGVVDPAWKCFIPERLWIVLRMGCREGILCLEDRDGSCKTLWLKDVTIHYSCLQRNFRPCVFSTCYHSDSSDAFTGLCLFGNAPLKVGLILKMMYNDEGITSELSHHLNRQETQMETFS</sequence>
<accession>A0A8T0ILQ9</accession>
<dbReference type="Proteomes" id="UP000822688">
    <property type="component" value="Chromosome 3"/>
</dbReference>
<comment type="caution">
    <text evidence="1">The sequence shown here is derived from an EMBL/GenBank/DDBJ whole genome shotgun (WGS) entry which is preliminary data.</text>
</comment>
<organism evidence="1 2">
    <name type="scientific">Ceratodon purpureus</name>
    <name type="common">Fire moss</name>
    <name type="synonym">Dicranum purpureum</name>
    <dbReference type="NCBI Taxonomy" id="3225"/>
    <lineage>
        <taxon>Eukaryota</taxon>
        <taxon>Viridiplantae</taxon>
        <taxon>Streptophyta</taxon>
        <taxon>Embryophyta</taxon>
        <taxon>Bryophyta</taxon>
        <taxon>Bryophytina</taxon>
        <taxon>Bryopsida</taxon>
        <taxon>Dicranidae</taxon>
        <taxon>Pseudoditrichales</taxon>
        <taxon>Ditrichaceae</taxon>
        <taxon>Ceratodon</taxon>
    </lineage>
</organism>
<dbReference type="EMBL" id="CM026423">
    <property type="protein sequence ID" value="KAG0583811.1"/>
    <property type="molecule type" value="Genomic_DNA"/>
</dbReference>
<keyword evidence="2" id="KW-1185">Reference proteome</keyword>
<dbReference type="AlphaFoldDB" id="A0A8T0ILQ9"/>
<proteinExistence type="predicted"/>
<reference evidence="1" key="1">
    <citation type="submission" date="2020-06" db="EMBL/GenBank/DDBJ databases">
        <title>WGS assembly of Ceratodon purpureus strain R40.</title>
        <authorList>
            <person name="Carey S.B."/>
            <person name="Jenkins J."/>
            <person name="Shu S."/>
            <person name="Lovell J.T."/>
            <person name="Sreedasyam A."/>
            <person name="Maumus F."/>
            <person name="Tiley G.P."/>
            <person name="Fernandez-Pozo N."/>
            <person name="Barry K."/>
            <person name="Chen C."/>
            <person name="Wang M."/>
            <person name="Lipzen A."/>
            <person name="Daum C."/>
            <person name="Saski C.A."/>
            <person name="Payton A.C."/>
            <person name="Mcbreen J.C."/>
            <person name="Conrad R.E."/>
            <person name="Kollar L.M."/>
            <person name="Olsson S."/>
            <person name="Huttunen S."/>
            <person name="Landis J.B."/>
            <person name="Wickett N.J."/>
            <person name="Johnson M.G."/>
            <person name="Rensing S.A."/>
            <person name="Grimwood J."/>
            <person name="Schmutz J."/>
            <person name="Mcdaniel S.F."/>
        </authorList>
    </citation>
    <scope>NUCLEOTIDE SEQUENCE</scope>
    <source>
        <strain evidence="1">R40</strain>
    </source>
</reference>
<gene>
    <name evidence="1" type="ORF">KC19_3G165200</name>
</gene>
<protein>
    <submittedName>
        <fullName evidence="1">Uncharacterized protein</fullName>
    </submittedName>
</protein>
<evidence type="ECO:0000313" key="2">
    <source>
        <dbReference type="Proteomes" id="UP000822688"/>
    </source>
</evidence>
<evidence type="ECO:0000313" key="1">
    <source>
        <dbReference type="EMBL" id="KAG0583811.1"/>
    </source>
</evidence>
<name>A0A8T0ILQ9_CERPU</name>